<dbReference type="RefSeq" id="XP_024740905.1">
    <property type="nucleotide sequence ID" value="XM_024886497.1"/>
</dbReference>
<dbReference type="InterPro" id="IPR001128">
    <property type="entry name" value="Cyt_P450"/>
</dbReference>
<dbReference type="SUPFAM" id="SSF48264">
    <property type="entry name" value="Cytochrome P450"/>
    <property type="match status" value="1"/>
</dbReference>
<protein>
    <recommendedName>
        <fullName evidence="3">Cytochrome P450</fullName>
    </recommendedName>
</protein>
<dbReference type="AlphaFoldDB" id="A0A2J6TLU8"/>
<dbReference type="GeneID" id="36594574"/>
<name>A0A2J6TLU8_9HELO</name>
<dbReference type="InterPro" id="IPR050121">
    <property type="entry name" value="Cytochrome_P450_monoxygenase"/>
</dbReference>
<dbReference type="Pfam" id="PF00067">
    <property type="entry name" value="p450"/>
    <property type="match status" value="1"/>
</dbReference>
<accession>A0A2J6TLU8</accession>
<dbReference type="GO" id="GO:0020037">
    <property type="term" value="F:heme binding"/>
    <property type="evidence" value="ECO:0007669"/>
    <property type="project" value="InterPro"/>
</dbReference>
<dbReference type="GO" id="GO:0016705">
    <property type="term" value="F:oxidoreductase activity, acting on paired donors, with incorporation or reduction of molecular oxygen"/>
    <property type="evidence" value="ECO:0007669"/>
    <property type="project" value="InterPro"/>
</dbReference>
<reference evidence="1 2" key="1">
    <citation type="submission" date="2016-04" db="EMBL/GenBank/DDBJ databases">
        <title>A degradative enzymes factory behind the ericoid mycorrhizal symbiosis.</title>
        <authorList>
            <consortium name="DOE Joint Genome Institute"/>
            <person name="Martino E."/>
            <person name="Morin E."/>
            <person name="Grelet G."/>
            <person name="Kuo A."/>
            <person name="Kohler A."/>
            <person name="Daghino S."/>
            <person name="Barry K."/>
            <person name="Choi C."/>
            <person name="Cichocki N."/>
            <person name="Clum A."/>
            <person name="Copeland A."/>
            <person name="Hainaut M."/>
            <person name="Haridas S."/>
            <person name="Labutti K."/>
            <person name="Lindquist E."/>
            <person name="Lipzen A."/>
            <person name="Khouja H.-R."/>
            <person name="Murat C."/>
            <person name="Ohm R."/>
            <person name="Olson A."/>
            <person name="Spatafora J."/>
            <person name="Veneault-Fourrey C."/>
            <person name="Henrissat B."/>
            <person name="Grigoriev I."/>
            <person name="Martin F."/>
            <person name="Perotto S."/>
        </authorList>
    </citation>
    <scope>NUCLEOTIDE SEQUENCE [LARGE SCALE GENOMIC DNA]</scope>
    <source>
        <strain evidence="1 2">E</strain>
    </source>
</reference>
<proteinExistence type="predicted"/>
<sequence>MYLDALIPRPFLSETPNFLPRISDRGSPDLHFHIYIKAKIYLRHLLLRLGCLPTLISILEQLYQDISLAKFAAIAASHIKGPRLAQFSELWLLATIFQQRAHYVFYDDKKEYEAQFFTTKVVTDLATGAPFGDLTSDADQREYLRTVTEAQLASVMISSIPDLTKIIQIPWIGNGCPQHLKMGIAEERVAERFDPNSRKKLEKPNIIQSLLNNGLTQEETFSAYRLRHGFVYYQSNNALYPNLSFDLPKTASRNRRCTTQHTRCPRRRSTQARLPQAVILEGIRIHPPPGGLLLRLTPPEGDTINGISITGGVEIGVNTWGMMRDEDVIGPDPEMFRPEQRLEIEEAKYAEMARVVDLTFGGGRYKCLVWGWPLWT</sequence>
<dbReference type="PANTHER" id="PTHR24305">
    <property type="entry name" value="CYTOCHROME P450"/>
    <property type="match status" value="1"/>
</dbReference>
<dbReference type="OrthoDB" id="1470350at2759"/>
<dbReference type="GO" id="GO:0004497">
    <property type="term" value="F:monooxygenase activity"/>
    <property type="evidence" value="ECO:0007669"/>
    <property type="project" value="InterPro"/>
</dbReference>
<dbReference type="Gene3D" id="1.10.630.10">
    <property type="entry name" value="Cytochrome P450"/>
    <property type="match status" value="1"/>
</dbReference>
<dbReference type="Proteomes" id="UP000235371">
    <property type="component" value="Unassembled WGS sequence"/>
</dbReference>
<evidence type="ECO:0000313" key="1">
    <source>
        <dbReference type="EMBL" id="PMD64001.1"/>
    </source>
</evidence>
<keyword evidence="2" id="KW-1185">Reference proteome</keyword>
<evidence type="ECO:0000313" key="2">
    <source>
        <dbReference type="Proteomes" id="UP000235371"/>
    </source>
</evidence>
<dbReference type="EMBL" id="KZ613774">
    <property type="protein sequence ID" value="PMD64001.1"/>
    <property type="molecule type" value="Genomic_DNA"/>
</dbReference>
<dbReference type="PANTHER" id="PTHR24305:SF168">
    <property type="entry name" value="P450, PUTATIVE (EUROFUNG)-RELATED"/>
    <property type="match status" value="1"/>
</dbReference>
<dbReference type="STRING" id="1095630.A0A2J6TLU8"/>
<evidence type="ECO:0008006" key="3">
    <source>
        <dbReference type="Google" id="ProtNLM"/>
    </source>
</evidence>
<organism evidence="1 2">
    <name type="scientific">Hyaloscypha bicolor E</name>
    <dbReference type="NCBI Taxonomy" id="1095630"/>
    <lineage>
        <taxon>Eukaryota</taxon>
        <taxon>Fungi</taxon>
        <taxon>Dikarya</taxon>
        <taxon>Ascomycota</taxon>
        <taxon>Pezizomycotina</taxon>
        <taxon>Leotiomycetes</taxon>
        <taxon>Helotiales</taxon>
        <taxon>Hyaloscyphaceae</taxon>
        <taxon>Hyaloscypha</taxon>
        <taxon>Hyaloscypha bicolor</taxon>
    </lineage>
</organism>
<dbReference type="InterPro" id="IPR036396">
    <property type="entry name" value="Cyt_P450_sf"/>
</dbReference>
<dbReference type="GO" id="GO:0005506">
    <property type="term" value="F:iron ion binding"/>
    <property type="evidence" value="ECO:0007669"/>
    <property type="project" value="InterPro"/>
</dbReference>
<dbReference type="InParanoid" id="A0A2J6TLU8"/>
<gene>
    <name evidence="1" type="ORF">K444DRAFT_660688</name>
</gene>